<dbReference type="Proteomes" id="UP000033860">
    <property type="component" value="Unassembled WGS sequence"/>
</dbReference>
<accession>A0A0G1RUX5</accession>
<comment type="caution">
    <text evidence="1">The sequence shown here is derived from an EMBL/GenBank/DDBJ whole genome shotgun (WGS) entry which is preliminary data.</text>
</comment>
<evidence type="ECO:0000313" key="2">
    <source>
        <dbReference type="Proteomes" id="UP000033860"/>
    </source>
</evidence>
<proteinExistence type="predicted"/>
<dbReference type="EMBL" id="LCNT01000006">
    <property type="protein sequence ID" value="KKU60911.1"/>
    <property type="molecule type" value="Genomic_DNA"/>
</dbReference>
<organism evidence="1 2">
    <name type="scientific">Candidatus Beckwithbacteria bacterium GW2011_GWB1_47_15</name>
    <dbReference type="NCBI Taxonomy" id="1618371"/>
    <lineage>
        <taxon>Bacteria</taxon>
        <taxon>Candidatus Beckwithiibacteriota</taxon>
    </lineage>
</organism>
<sequence length="191" mass="21703">MKLKLKPVLLVLGAFLLALGLVSVFKVVPAQSPQPSPSPDELNFVGWRQYRHPKFPYQLKYHHAWYILKEDSGSQLPATTLIANVPEDKLGSPHVTFEVTVNSFSAELKNYPEVVDLQNQGYVARSLKIDQEPALLIDNLGEGGDQINVYVAHQEYVYRLSWTGTHPDVRSYFDKNLLQMVVSFQFTDQEK</sequence>
<name>A0A0G1RUX5_9BACT</name>
<reference evidence="1 2" key="1">
    <citation type="journal article" date="2015" name="Nature">
        <title>rRNA introns, odd ribosomes, and small enigmatic genomes across a large radiation of phyla.</title>
        <authorList>
            <person name="Brown C.T."/>
            <person name="Hug L.A."/>
            <person name="Thomas B.C."/>
            <person name="Sharon I."/>
            <person name="Castelle C.J."/>
            <person name="Singh A."/>
            <person name="Wilkins M.J."/>
            <person name="Williams K.H."/>
            <person name="Banfield J.F."/>
        </authorList>
    </citation>
    <scope>NUCLEOTIDE SEQUENCE [LARGE SCALE GENOMIC DNA]</scope>
</reference>
<evidence type="ECO:0000313" key="1">
    <source>
        <dbReference type="EMBL" id="KKU60911.1"/>
    </source>
</evidence>
<protein>
    <submittedName>
        <fullName evidence="1">Uncharacterized protein</fullName>
    </submittedName>
</protein>
<gene>
    <name evidence="1" type="ORF">UX85_C0006G0045</name>
</gene>
<dbReference type="AlphaFoldDB" id="A0A0G1RUX5"/>